<dbReference type="PROSITE" id="PS50042">
    <property type="entry name" value="CNMP_BINDING_3"/>
    <property type="match status" value="1"/>
</dbReference>
<feature type="domain" description="HTH crp-type" evidence="5">
    <location>
        <begin position="140"/>
        <end position="210"/>
    </location>
</feature>
<keyword evidence="1" id="KW-0805">Transcription regulation</keyword>
<dbReference type="InterPro" id="IPR000595">
    <property type="entry name" value="cNMP-bd_dom"/>
</dbReference>
<protein>
    <submittedName>
        <fullName evidence="6">Transcriptional regulator, Crp/Fnr family</fullName>
    </submittedName>
</protein>
<dbReference type="InterPro" id="IPR036388">
    <property type="entry name" value="WH-like_DNA-bd_sf"/>
</dbReference>
<dbReference type="Gene3D" id="1.10.10.10">
    <property type="entry name" value="Winged helix-like DNA-binding domain superfamily/Winged helix DNA-binding domain"/>
    <property type="match status" value="1"/>
</dbReference>
<evidence type="ECO:0000259" key="4">
    <source>
        <dbReference type="PROSITE" id="PS50042"/>
    </source>
</evidence>
<dbReference type="PANTHER" id="PTHR24567:SF26">
    <property type="entry name" value="REGULATORY PROTEIN YEIL"/>
    <property type="match status" value="1"/>
</dbReference>
<dbReference type="SUPFAM" id="SSF46785">
    <property type="entry name" value="Winged helix' DNA-binding domain"/>
    <property type="match status" value="1"/>
</dbReference>
<dbReference type="SMART" id="SM00419">
    <property type="entry name" value="HTH_CRP"/>
    <property type="match status" value="1"/>
</dbReference>
<dbReference type="OrthoDB" id="9812325at2"/>
<evidence type="ECO:0000256" key="3">
    <source>
        <dbReference type="ARBA" id="ARBA00023163"/>
    </source>
</evidence>
<organism evidence="6 7">
    <name type="scientific">Carnobacterium alterfunditum</name>
    <dbReference type="NCBI Taxonomy" id="28230"/>
    <lineage>
        <taxon>Bacteria</taxon>
        <taxon>Bacillati</taxon>
        <taxon>Bacillota</taxon>
        <taxon>Bacilli</taxon>
        <taxon>Lactobacillales</taxon>
        <taxon>Carnobacteriaceae</taxon>
        <taxon>Carnobacterium</taxon>
    </lineage>
</organism>
<evidence type="ECO:0000313" key="7">
    <source>
        <dbReference type="Proteomes" id="UP000184758"/>
    </source>
</evidence>
<dbReference type="InterPro" id="IPR018490">
    <property type="entry name" value="cNMP-bd_dom_sf"/>
</dbReference>
<dbReference type="InterPro" id="IPR014710">
    <property type="entry name" value="RmlC-like_jellyroll"/>
</dbReference>
<evidence type="ECO:0000256" key="2">
    <source>
        <dbReference type="ARBA" id="ARBA00023125"/>
    </source>
</evidence>
<name>A0A1N6ER82_9LACT</name>
<sequence length="219" mass="25406">MSKGIKLFDGLSDEQIKTILNSIPSRKYKKNHILIFEEDPIDQVYIIKSGALKIYRAYEDKEIILDFVRKHEVIGEVELFSKSPALSSVEVTEDAEIHHLSQADFIALIYKNKIILENIFRIHHQRFETLNKQIRNLTFYSVHTRVCRVLLDFIENNEKPNDLTIKNINQSTIASMIGVTRESVSKAFKDLQDEHILSLQPKTITVLDMDKLQAYANFD</sequence>
<dbReference type="Pfam" id="PF13545">
    <property type="entry name" value="HTH_Crp_2"/>
    <property type="match status" value="1"/>
</dbReference>
<dbReference type="GO" id="GO:0003700">
    <property type="term" value="F:DNA-binding transcription factor activity"/>
    <property type="evidence" value="ECO:0007669"/>
    <property type="project" value="TreeGrafter"/>
</dbReference>
<keyword evidence="7" id="KW-1185">Reference proteome</keyword>
<dbReference type="PANTHER" id="PTHR24567">
    <property type="entry name" value="CRP FAMILY TRANSCRIPTIONAL REGULATORY PROTEIN"/>
    <property type="match status" value="1"/>
</dbReference>
<reference evidence="7" key="1">
    <citation type="submission" date="2016-11" db="EMBL/GenBank/DDBJ databases">
        <authorList>
            <person name="Varghese N."/>
            <person name="Submissions S."/>
        </authorList>
    </citation>
    <scope>NUCLEOTIDE SEQUENCE [LARGE SCALE GENOMIC DNA]</scope>
    <source>
        <strain evidence="7">313</strain>
    </source>
</reference>
<dbReference type="EMBL" id="FSRN01000001">
    <property type="protein sequence ID" value="SIN85546.1"/>
    <property type="molecule type" value="Genomic_DNA"/>
</dbReference>
<dbReference type="Proteomes" id="UP000184758">
    <property type="component" value="Unassembled WGS sequence"/>
</dbReference>
<evidence type="ECO:0000256" key="1">
    <source>
        <dbReference type="ARBA" id="ARBA00023015"/>
    </source>
</evidence>
<keyword evidence="2" id="KW-0238">DNA-binding</keyword>
<dbReference type="InterPro" id="IPR036390">
    <property type="entry name" value="WH_DNA-bd_sf"/>
</dbReference>
<evidence type="ECO:0000259" key="5">
    <source>
        <dbReference type="PROSITE" id="PS51063"/>
    </source>
</evidence>
<dbReference type="eggNOG" id="COG0664">
    <property type="taxonomic scope" value="Bacteria"/>
</dbReference>
<dbReference type="InterPro" id="IPR012318">
    <property type="entry name" value="HTH_CRP"/>
</dbReference>
<dbReference type="RefSeq" id="WP_034546600.1">
    <property type="nucleotide sequence ID" value="NZ_FSRN01000001.1"/>
</dbReference>
<gene>
    <name evidence="6" type="ORF">SAMN05878443_0151</name>
</gene>
<dbReference type="SMART" id="SM00100">
    <property type="entry name" value="cNMP"/>
    <property type="match status" value="1"/>
</dbReference>
<dbReference type="AlphaFoldDB" id="A0A1N6ER82"/>
<dbReference type="SUPFAM" id="SSF51206">
    <property type="entry name" value="cAMP-binding domain-like"/>
    <property type="match status" value="1"/>
</dbReference>
<dbReference type="GO" id="GO:0003677">
    <property type="term" value="F:DNA binding"/>
    <property type="evidence" value="ECO:0007669"/>
    <property type="project" value="UniProtKB-KW"/>
</dbReference>
<dbReference type="Pfam" id="PF00027">
    <property type="entry name" value="cNMP_binding"/>
    <property type="match status" value="1"/>
</dbReference>
<accession>A0A1N6ER82</accession>
<dbReference type="PROSITE" id="PS51063">
    <property type="entry name" value="HTH_CRP_2"/>
    <property type="match status" value="1"/>
</dbReference>
<dbReference type="Gene3D" id="2.60.120.10">
    <property type="entry name" value="Jelly Rolls"/>
    <property type="match status" value="1"/>
</dbReference>
<evidence type="ECO:0000313" key="6">
    <source>
        <dbReference type="EMBL" id="SIN85546.1"/>
    </source>
</evidence>
<dbReference type="CDD" id="cd00038">
    <property type="entry name" value="CAP_ED"/>
    <property type="match status" value="1"/>
</dbReference>
<dbReference type="InterPro" id="IPR050397">
    <property type="entry name" value="Env_Response_Regulators"/>
</dbReference>
<proteinExistence type="predicted"/>
<dbReference type="STRING" id="28230.SAMN05878443_0151"/>
<dbReference type="GO" id="GO:0005829">
    <property type="term" value="C:cytosol"/>
    <property type="evidence" value="ECO:0007669"/>
    <property type="project" value="TreeGrafter"/>
</dbReference>
<keyword evidence="3" id="KW-0804">Transcription</keyword>
<feature type="domain" description="Cyclic nucleotide-binding" evidence="4">
    <location>
        <begin position="7"/>
        <end position="126"/>
    </location>
</feature>